<evidence type="ECO:0000313" key="2">
    <source>
        <dbReference type="EMBL" id="GJS58121.1"/>
    </source>
</evidence>
<feature type="region of interest" description="Disordered" evidence="1">
    <location>
        <begin position="49"/>
        <end position="71"/>
    </location>
</feature>
<organism evidence="2 3">
    <name type="scientific">Tanacetum coccineum</name>
    <dbReference type="NCBI Taxonomy" id="301880"/>
    <lineage>
        <taxon>Eukaryota</taxon>
        <taxon>Viridiplantae</taxon>
        <taxon>Streptophyta</taxon>
        <taxon>Embryophyta</taxon>
        <taxon>Tracheophyta</taxon>
        <taxon>Spermatophyta</taxon>
        <taxon>Magnoliopsida</taxon>
        <taxon>eudicotyledons</taxon>
        <taxon>Gunneridae</taxon>
        <taxon>Pentapetalae</taxon>
        <taxon>asterids</taxon>
        <taxon>campanulids</taxon>
        <taxon>Asterales</taxon>
        <taxon>Asteraceae</taxon>
        <taxon>Asteroideae</taxon>
        <taxon>Anthemideae</taxon>
        <taxon>Anthemidinae</taxon>
        <taxon>Tanacetum</taxon>
    </lineage>
</organism>
<reference evidence="2" key="2">
    <citation type="submission" date="2022-01" db="EMBL/GenBank/DDBJ databases">
        <authorList>
            <person name="Yamashiro T."/>
            <person name="Shiraishi A."/>
            <person name="Satake H."/>
            <person name="Nakayama K."/>
        </authorList>
    </citation>
    <scope>NUCLEOTIDE SEQUENCE</scope>
</reference>
<sequence length="71" mass="7984">MLTPKSNKRGEWIPASIIGRKVHTYHECVQLRSANCQIGPRKADWITVKNLKEGKDKQRAGGKTDAPRDKA</sequence>
<gene>
    <name evidence="2" type="ORF">Tco_0652905</name>
</gene>
<evidence type="ECO:0000313" key="3">
    <source>
        <dbReference type="Proteomes" id="UP001151760"/>
    </source>
</evidence>
<reference evidence="2" key="1">
    <citation type="journal article" date="2022" name="Int. J. Mol. Sci.">
        <title>Draft Genome of Tanacetum Coccineum: Genomic Comparison of Closely Related Tanacetum-Family Plants.</title>
        <authorList>
            <person name="Yamashiro T."/>
            <person name="Shiraishi A."/>
            <person name="Nakayama K."/>
            <person name="Satake H."/>
        </authorList>
    </citation>
    <scope>NUCLEOTIDE SEQUENCE</scope>
</reference>
<dbReference type="Proteomes" id="UP001151760">
    <property type="component" value="Unassembled WGS sequence"/>
</dbReference>
<protein>
    <submittedName>
        <fullName evidence="2">Uncharacterized protein</fullName>
    </submittedName>
</protein>
<name>A0ABQ4WYU3_9ASTR</name>
<proteinExistence type="predicted"/>
<keyword evidence="3" id="KW-1185">Reference proteome</keyword>
<dbReference type="EMBL" id="BQNB010009057">
    <property type="protein sequence ID" value="GJS58121.1"/>
    <property type="molecule type" value="Genomic_DNA"/>
</dbReference>
<evidence type="ECO:0000256" key="1">
    <source>
        <dbReference type="SAM" id="MobiDB-lite"/>
    </source>
</evidence>
<comment type="caution">
    <text evidence="2">The sequence shown here is derived from an EMBL/GenBank/DDBJ whole genome shotgun (WGS) entry which is preliminary data.</text>
</comment>
<feature type="compositionally biased region" description="Basic and acidic residues" evidence="1">
    <location>
        <begin position="50"/>
        <end position="59"/>
    </location>
</feature>
<accession>A0ABQ4WYU3</accession>